<organism evidence="1 2">
    <name type="scientific">Ligilactobacillus ruminis</name>
    <dbReference type="NCBI Taxonomy" id="1623"/>
    <lineage>
        <taxon>Bacteria</taxon>
        <taxon>Bacillati</taxon>
        <taxon>Bacillota</taxon>
        <taxon>Bacilli</taxon>
        <taxon>Lactobacillales</taxon>
        <taxon>Lactobacillaceae</taxon>
        <taxon>Ligilactobacillus</taxon>
    </lineage>
</organism>
<accession>A0AAQ2XIX9</accession>
<protein>
    <submittedName>
        <fullName evidence="1">Uncharacterized protein</fullName>
    </submittedName>
</protein>
<reference evidence="1" key="1">
    <citation type="submission" date="2023-02" db="EMBL/GenBank/DDBJ databases">
        <title>Complete genome sequence of Lactobacillus ruminis CACC888 isolated from Pig feces.</title>
        <authorList>
            <person name="Park S."/>
            <person name="Park M.A."/>
            <person name="Kim D.-H."/>
            <person name="Kim Y."/>
        </authorList>
    </citation>
    <scope>NUCLEOTIDE SEQUENCE</scope>
    <source>
        <strain evidence="1">CACC888</strain>
    </source>
</reference>
<dbReference type="AlphaFoldDB" id="A0AAQ2XIX9"/>
<dbReference type="RefSeq" id="WP_273745239.1">
    <property type="nucleotide sequence ID" value="NZ_CP117692.1"/>
</dbReference>
<evidence type="ECO:0000313" key="2">
    <source>
        <dbReference type="Proteomes" id="UP001222683"/>
    </source>
</evidence>
<proteinExistence type="predicted"/>
<dbReference type="EMBL" id="CP117692">
    <property type="protein sequence ID" value="WDC82437.1"/>
    <property type="molecule type" value="Genomic_DNA"/>
</dbReference>
<dbReference type="Proteomes" id="UP001222683">
    <property type="component" value="Chromosome"/>
</dbReference>
<sequence length="114" mass="13591">MDLLDRDGTGENDLIRPHTVFHDVEYEYDGIVIASKLSGSTDEIRWDTMRLHLRWPGATETILIQDAKEKDVFTREYVAFFEKWNPINRPEKKPLLKPLDSVDWKELRRKSRYQ</sequence>
<gene>
    <name evidence="1" type="ORF">PSR59_02020</name>
</gene>
<name>A0AAQ2XIX9_9LACO</name>
<evidence type="ECO:0000313" key="1">
    <source>
        <dbReference type="EMBL" id="WDC82437.1"/>
    </source>
</evidence>